<proteinExistence type="predicted"/>
<dbReference type="EMBL" id="JAWDJW010006399">
    <property type="protein sequence ID" value="KAK3064911.1"/>
    <property type="molecule type" value="Genomic_DNA"/>
</dbReference>
<keyword evidence="2" id="KW-1185">Reference proteome</keyword>
<name>A0ACC3DBZ2_9PEZI</name>
<gene>
    <name evidence="1" type="ORF">LTS18_002730</name>
</gene>
<evidence type="ECO:0000313" key="2">
    <source>
        <dbReference type="Proteomes" id="UP001186974"/>
    </source>
</evidence>
<dbReference type="Proteomes" id="UP001186974">
    <property type="component" value="Unassembled WGS sequence"/>
</dbReference>
<evidence type="ECO:0000313" key="1">
    <source>
        <dbReference type="EMBL" id="KAK3064911.1"/>
    </source>
</evidence>
<organism evidence="1 2">
    <name type="scientific">Coniosporium uncinatum</name>
    <dbReference type="NCBI Taxonomy" id="93489"/>
    <lineage>
        <taxon>Eukaryota</taxon>
        <taxon>Fungi</taxon>
        <taxon>Dikarya</taxon>
        <taxon>Ascomycota</taxon>
        <taxon>Pezizomycotina</taxon>
        <taxon>Dothideomycetes</taxon>
        <taxon>Dothideomycetes incertae sedis</taxon>
        <taxon>Coniosporium</taxon>
    </lineage>
</organism>
<protein>
    <submittedName>
        <fullName evidence="1">Uncharacterized protein</fullName>
    </submittedName>
</protein>
<sequence>MAQAPPQQSSAASQKQTHAGRQNASESSVGKRKRKEEDKETVASNDTNSAKRSCQEGPPSSRQANEREDFERFENETGMSFEQALGFDLENDDDHMIDEGLRDGVQPTEGGAGLEVDYCTLIDWVVGLGEIGNKGTQHQSSSIKSLRRNEARTLHEGQACNEGETFSTMSQHTENSNSDKEYDWEKLWEYIHLWALSLNDVYAHADGEFFDFLDGDDSSGGDIV</sequence>
<accession>A0ACC3DBZ2</accession>
<reference evidence="1" key="1">
    <citation type="submission" date="2024-09" db="EMBL/GenBank/DDBJ databases">
        <title>Black Yeasts Isolated from many extreme environments.</title>
        <authorList>
            <person name="Coleine C."/>
            <person name="Stajich J.E."/>
            <person name="Selbmann L."/>
        </authorList>
    </citation>
    <scope>NUCLEOTIDE SEQUENCE</scope>
    <source>
        <strain evidence="1">CCFEE 5737</strain>
    </source>
</reference>
<comment type="caution">
    <text evidence="1">The sequence shown here is derived from an EMBL/GenBank/DDBJ whole genome shotgun (WGS) entry which is preliminary data.</text>
</comment>